<keyword evidence="3" id="KW-1185">Reference proteome</keyword>
<proteinExistence type="predicted"/>
<organism evidence="2 3">
    <name type="scientific">Vanilla planifolia</name>
    <name type="common">Vanilla</name>
    <dbReference type="NCBI Taxonomy" id="51239"/>
    <lineage>
        <taxon>Eukaryota</taxon>
        <taxon>Viridiplantae</taxon>
        <taxon>Streptophyta</taxon>
        <taxon>Embryophyta</taxon>
        <taxon>Tracheophyta</taxon>
        <taxon>Spermatophyta</taxon>
        <taxon>Magnoliopsida</taxon>
        <taxon>Liliopsida</taxon>
        <taxon>Asparagales</taxon>
        <taxon>Orchidaceae</taxon>
        <taxon>Vanilloideae</taxon>
        <taxon>Vanilleae</taxon>
        <taxon>Vanilla</taxon>
    </lineage>
</organism>
<evidence type="ECO:0000313" key="4">
    <source>
        <dbReference type="Proteomes" id="UP000639772"/>
    </source>
</evidence>
<gene>
    <name evidence="2" type="ORF">HPP92_028737</name>
    <name evidence="1" type="ORF">HPP92_028748</name>
</gene>
<dbReference type="AlphaFoldDB" id="A0A835P525"/>
<evidence type="ECO:0000313" key="3">
    <source>
        <dbReference type="Proteomes" id="UP000636800"/>
    </source>
</evidence>
<evidence type="ECO:0000313" key="2">
    <source>
        <dbReference type="EMBL" id="KAG0446659.1"/>
    </source>
</evidence>
<sequence length="75" mass="7957">MVTATVSYGLGTFMGDGETASALKRNFACDSTLVNFAGVNRLDTCLSVTDEYVGAGGRDQCSAQLGCLRIHSVFW</sequence>
<name>A0A835P525_VANPL</name>
<accession>A0A835P525</accession>
<comment type="caution">
    <text evidence="2">The sequence shown here is derived from an EMBL/GenBank/DDBJ whole genome shotgun (WGS) entry which is preliminary data.</text>
</comment>
<dbReference type="EMBL" id="JADCNL010000561">
    <property type="protein sequence ID" value="KAG0446659.1"/>
    <property type="molecule type" value="Genomic_DNA"/>
</dbReference>
<reference evidence="3 4" key="1">
    <citation type="journal article" date="2020" name="Nat. Food">
        <title>A phased Vanilla planifolia genome enables genetic improvement of flavour and production.</title>
        <authorList>
            <person name="Hasing T."/>
            <person name="Tang H."/>
            <person name="Brym M."/>
            <person name="Khazi F."/>
            <person name="Huang T."/>
            <person name="Chambers A.H."/>
        </authorList>
    </citation>
    <scope>NUCLEOTIDE SEQUENCE [LARGE SCALE GENOMIC DNA]</scope>
    <source>
        <tissue evidence="2">Leaf</tissue>
    </source>
</reference>
<dbReference type="EMBL" id="JADCNM010000562">
    <property type="protein sequence ID" value="KAG0446617.1"/>
    <property type="molecule type" value="Genomic_DNA"/>
</dbReference>
<dbReference type="Proteomes" id="UP000636800">
    <property type="component" value="Unassembled WGS sequence"/>
</dbReference>
<protein>
    <submittedName>
        <fullName evidence="2">Uncharacterized protein</fullName>
    </submittedName>
</protein>
<evidence type="ECO:0000313" key="1">
    <source>
        <dbReference type="EMBL" id="KAG0446617.1"/>
    </source>
</evidence>
<dbReference type="Proteomes" id="UP000639772">
    <property type="component" value="Unassembled WGS sequence"/>
</dbReference>